<dbReference type="EMBL" id="JABUMX010000001">
    <property type="protein sequence ID" value="NTS30838.1"/>
    <property type="molecule type" value="Genomic_DNA"/>
</dbReference>
<dbReference type="AlphaFoldDB" id="A0A849VLS8"/>
<keyword evidence="2" id="KW-1185">Reference proteome</keyword>
<dbReference type="RefSeq" id="WP_174207811.1">
    <property type="nucleotide sequence ID" value="NZ_CP088292.1"/>
</dbReference>
<comment type="caution">
    <text evidence="1">The sequence shown here is derived from an EMBL/GenBank/DDBJ whole genome shotgun (WGS) entry which is preliminary data.</text>
</comment>
<evidence type="ECO:0000313" key="2">
    <source>
        <dbReference type="Proteomes" id="UP000550508"/>
    </source>
</evidence>
<protein>
    <submittedName>
        <fullName evidence="1">Uncharacterized protein</fullName>
    </submittedName>
</protein>
<accession>A0A849VLS8</accession>
<gene>
    <name evidence="1" type="ORF">HQ945_06195</name>
</gene>
<proteinExistence type="predicted"/>
<organism evidence="1 2">
    <name type="scientific">Phyllobacterium pellucidum</name>
    <dbReference type="NCBI Taxonomy" id="2740464"/>
    <lineage>
        <taxon>Bacteria</taxon>
        <taxon>Pseudomonadati</taxon>
        <taxon>Pseudomonadota</taxon>
        <taxon>Alphaproteobacteria</taxon>
        <taxon>Hyphomicrobiales</taxon>
        <taxon>Phyllobacteriaceae</taxon>
        <taxon>Phyllobacterium</taxon>
    </lineage>
</organism>
<name>A0A849VLS8_9HYPH</name>
<dbReference type="Proteomes" id="UP000550508">
    <property type="component" value="Unassembled WGS sequence"/>
</dbReference>
<reference evidence="1 2" key="1">
    <citation type="submission" date="2020-05" db="EMBL/GenBank/DDBJ databases">
        <authorList>
            <person name="Kim M.K."/>
        </authorList>
    </citation>
    <scope>NUCLEOTIDE SEQUENCE [LARGE SCALE GENOMIC DNA]</scope>
    <source>
        <strain evidence="1 2">BT25</strain>
    </source>
</reference>
<sequence>MIRKNETSRIGRFFNVWGSAVAVASATRTGYQPAASDLRALGIDPVQFNAIHRN</sequence>
<evidence type="ECO:0000313" key="1">
    <source>
        <dbReference type="EMBL" id="NTS30838.1"/>
    </source>
</evidence>